<dbReference type="PROSITE" id="PS51873">
    <property type="entry name" value="TRIAD"/>
    <property type="match status" value="1"/>
</dbReference>
<feature type="domain" description="RING-type" evidence="16">
    <location>
        <begin position="415"/>
        <end position="464"/>
    </location>
</feature>
<dbReference type="SMART" id="SM00184">
    <property type="entry name" value="RING"/>
    <property type="match status" value="2"/>
</dbReference>
<evidence type="ECO:0000256" key="5">
    <source>
        <dbReference type="ARBA" id="ARBA00022679"/>
    </source>
</evidence>
<dbReference type="GO" id="GO:0008270">
    <property type="term" value="F:zinc ion binding"/>
    <property type="evidence" value="ECO:0007669"/>
    <property type="project" value="UniProtKB-KW"/>
</dbReference>
<evidence type="ECO:0000259" key="18">
    <source>
        <dbReference type="PROSITE" id="PS51873"/>
    </source>
</evidence>
<dbReference type="SMART" id="SM00647">
    <property type="entry name" value="IBR"/>
    <property type="match status" value="2"/>
</dbReference>
<dbReference type="CDD" id="cd23820">
    <property type="entry name" value="RWD_RNF14"/>
    <property type="match status" value="1"/>
</dbReference>
<evidence type="ECO:0000256" key="14">
    <source>
        <dbReference type="ARBA" id="ARBA00044508"/>
    </source>
</evidence>
<dbReference type="Pfam" id="PF05773">
    <property type="entry name" value="RWD"/>
    <property type="match status" value="1"/>
</dbReference>
<evidence type="ECO:0000256" key="3">
    <source>
        <dbReference type="ARBA" id="ARBA00004906"/>
    </source>
</evidence>
<reference evidence="19" key="2">
    <citation type="submission" date="2021-01" db="EMBL/GenBank/DDBJ databases">
        <authorList>
            <person name="Schikora-Tamarit M.A."/>
        </authorList>
    </citation>
    <scope>NUCLEOTIDE SEQUENCE</scope>
    <source>
        <strain evidence="19">CBS6075</strain>
    </source>
</reference>
<evidence type="ECO:0000259" key="16">
    <source>
        <dbReference type="PROSITE" id="PS50089"/>
    </source>
</evidence>
<dbReference type="RefSeq" id="XP_046062612.1">
    <property type="nucleotide sequence ID" value="XM_046202769.1"/>
</dbReference>
<dbReference type="GO" id="GO:0061630">
    <property type="term" value="F:ubiquitin protein ligase activity"/>
    <property type="evidence" value="ECO:0007669"/>
    <property type="project" value="UniProtKB-EC"/>
</dbReference>
<keyword evidence="11" id="KW-0862">Zinc</keyword>
<evidence type="ECO:0000256" key="2">
    <source>
        <dbReference type="ARBA" id="ARBA00004167"/>
    </source>
</evidence>
<dbReference type="EMBL" id="JAEUBE010000158">
    <property type="protein sequence ID" value="KAH3668198.1"/>
    <property type="molecule type" value="Genomic_DNA"/>
</dbReference>
<dbReference type="InterPro" id="IPR044066">
    <property type="entry name" value="TRIAD_supradom"/>
</dbReference>
<gene>
    <name evidence="19" type="ORF">OGAPHI_001952</name>
</gene>
<comment type="caution">
    <text evidence="19">The sequence shown here is derived from an EMBL/GenBank/DDBJ whole genome shotgun (WGS) entry which is preliminary data.</text>
</comment>
<evidence type="ECO:0000256" key="13">
    <source>
        <dbReference type="ARBA" id="ARBA00023136"/>
    </source>
</evidence>
<keyword evidence="20" id="KW-1185">Reference proteome</keyword>
<dbReference type="InterPro" id="IPR016135">
    <property type="entry name" value="UBQ-conjugating_enzyme/RWD"/>
</dbReference>
<evidence type="ECO:0000256" key="15">
    <source>
        <dbReference type="PROSITE-ProRule" id="PRU00175"/>
    </source>
</evidence>
<keyword evidence="7" id="KW-0479">Metal-binding</keyword>
<evidence type="ECO:0000256" key="1">
    <source>
        <dbReference type="ARBA" id="ARBA00001798"/>
    </source>
</evidence>
<evidence type="ECO:0000256" key="9">
    <source>
        <dbReference type="ARBA" id="ARBA00022771"/>
    </source>
</evidence>
<feature type="domain" description="RING-type" evidence="18">
    <location>
        <begin position="411"/>
        <end position="698"/>
    </location>
</feature>
<dbReference type="AlphaFoldDB" id="A0A9P8P9I4"/>
<comment type="catalytic activity">
    <reaction evidence="1">
        <text>[E2 ubiquitin-conjugating enzyme]-S-ubiquitinyl-L-cysteine + [acceptor protein]-L-lysine = [E2 ubiquitin-conjugating enzyme]-L-cysteine + [acceptor protein]-N(6)-ubiquitinyl-L-lysine.</text>
        <dbReference type="EC" id="2.3.2.31"/>
    </reaction>
</comment>
<comment type="pathway">
    <text evidence="3">Protein modification; protein ubiquitination.</text>
</comment>
<dbReference type="Gene3D" id="1.20.120.1750">
    <property type="match status" value="1"/>
</dbReference>
<name>A0A9P8P9I4_9ASCO</name>
<dbReference type="PROSITE" id="PS50089">
    <property type="entry name" value="ZF_RING_2"/>
    <property type="match status" value="1"/>
</dbReference>
<dbReference type="Proteomes" id="UP000769157">
    <property type="component" value="Unassembled WGS sequence"/>
</dbReference>
<comment type="similarity">
    <text evidence="14">Belongs to the RBR family. RNF14 subfamily.</text>
</comment>
<dbReference type="FunFam" id="3.30.40.10:FF:000051">
    <property type="entry name" value="RBR-type E3 ubiquitin transferase"/>
    <property type="match status" value="1"/>
</dbReference>
<dbReference type="InterPro" id="IPR047548">
    <property type="entry name" value="Rcat_RBR_RNF14"/>
</dbReference>
<dbReference type="GO" id="GO:0005737">
    <property type="term" value="C:cytoplasm"/>
    <property type="evidence" value="ECO:0007669"/>
    <property type="project" value="UniProtKB-ARBA"/>
</dbReference>
<comment type="subcellular location">
    <subcellularLocation>
        <location evidence="2">Membrane</location>
        <topology evidence="2">Single-pass membrane protein</topology>
    </subcellularLocation>
</comment>
<evidence type="ECO:0000313" key="20">
    <source>
        <dbReference type="Proteomes" id="UP000769157"/>
    </source>
</evidence>
<sequence>MIPPRMVTSLTTNCQNESLFSSITILIGSKSYWKKIPGTYLPDDSVRESEYWLVSISSPSLRYNVGTTLIWYLNEWIFSLVDLMVISSGLSRNGKNSPYENSEIACVKLSACIGVCVLSLYPYPLPVIWNSPLTLFTGMAPYIRHAGAPSSRCSPFIWKAAGTDLSRTCSSSGESIISSVSDISMDIVTRHGHDQIQIDDQIFSNHLVHCELMVDASIDISSDFHPNKKEKKHVCDNRGFKFEKKVPKTVINIFMLDEDEELESLKAIFPEIQLDRTSRSGKLFIPVELESDLEIRLSNMAESQTISFLSPIELRFSLPRDYPHDKPPNLEIFGAEWLEPFQKDSLVADLIGIWEDFHDIVLFSIIDYLKEHSQRAFGIFDLAKPLILEKDQYEQFIKLNVHEKQKQFNLQTFECEICQESKKGDSVQRLDGCGHVFCNHCLTEYFTSNIQRGELDNVHCPSFQCTKAYVETNNRLSANVTVKDLGKFETEFFVLPVTQEFLNKVVDPVLTQRYFKLATVYKFEKYKRLFPFRVAQCPRRHCATYFLRKDDNDMLCVCPNCGMAFCYGCLHSWHGELNNCKNYLGQKIPIEDIELWLENDPDSEVRNNLAFKYGRKAIMLSVDEHVSDSLFEDLIESGEAGIVRCPSCSLLIQRSDGCNKMTCSRCRTYFCNLCGEFLSKTDPYLHYNDPSNGCFRRLFDGLVQDS</sequence>
<dbReference type="InterPro" id="IPR002867">
    <property type="entry name" value="IBR_dom"/>
</dbReference>
<dbReference type="CDD" id="cd20354">
    <property type="entry name" value="Rcat_RBR_RNF14"/>
    <property type="match status" value="1"/>
</dbReference>
<evidence type="ECO:0000259" key="17">
    <source>
        <dbReference type="PROSITE" id="PS50908"/>
    </source>
</evidence>
<dbReference type="GO" id="GO:0031090">
    <property type="term" value="C:organelle membrane"/>
    <property type="evidence" value="ECO:0007669"/>
    <property type="project" value="UniProtKB-ARBA"/>
</dbReference>
<accession>A0A9P8P9I4</accession>
<dbReference type="InterPro" id="IPR018957">
    <property type="entry name" value="Znf_C3HC4_RING-type"/>
</dbReference>
<evidence type="ECO:0000256" key="6">
    <source>
        <dbReference type="ARBA" id="ARBA00022692"/>
    </source>
</evidence>
<dbReference type="PROSITE" id="PS00518">
    <property type="entry name" value="ZF_RING_1"/>
    <property type="match status" value="1"/>
</dbReference>
<evidence type="ECO:0000256" key="8">
    <source>
        <dbReference type="ARBA" id="ARBA00022737"/>
    </source>
</evidence>
<dbReference type="SUPFAM" id="SSF54495">
    <property type="entry name" value="UBC-like"/>
    <property type="match status" value="1"/>
</dbReference>
<keyword evidence="5" id="KW-0808">Transferase</keyword>
<evidence type="ECO:0000256" key="12">
    <source>
        <dbReference type="ARBA" id="ARBA00022989"/>
    </source>
</evidence>
<dbReference type="InterPro" id="IPR006575">
    <property type="entry name" value="RWD_dom"/>
</dbReference>
<dbReference type="InterPro" id="IPR013083">
    <property type="entry name" value="Znf_RING/FYVE/PHD"/>
</dbReference>
<evidence type="ECO:0000256" key="11">
    <source>
        <dbReference type="ARBA" id="ARBA00022833"/>
    </source>
</evidence>
<dbReference type="InterPro" id="IPR001841">
    <property type="entry name" value="Znf_RING"/>
</dbReference>
<dbReference type="SUPFAM" id="SSF57850">
    <property type="entry name" value="RING/U-box"/>
    <property type="match status" value="3"/>
</dbReference>
<keyword evidence="8" id="KW-0677">Repeat</keyword>
<dbReference type="InterPro" id="IPR031127">
    <property type="entry name" value="E3_UB_ligase_RBR"/>
</dbReference>
<keyword evidence="9 15" id="KW-0863">Zinc-finger</keyword>
<evidence type="ECO:0000256" key="4">
    <source>
        <dbReference type="ARBA" id="ARBA00012251"/>
    </source>
</evidence>
<keyword evidence="6" id="KW-0812">Transmembrane</keyword>
<dbReference type="Pfam" id="PF01485">
    <property type="entry name" value="IBR"/>
    <property type="match status" value="1"/>
</dbReference>
<dbReference type="Pfam" id="PF00097">
    <property type="entry name" value="zf-C3HC4"/>
    <property type="match status" value="1"/>
</dbReference>
<feature type="domain" description="RWD" evidence="17">
    <location>
        <begin position="260"/>
        <end position="376"/>
    </location>
</feature>
<dbReference type="InterPro" id="IPR017907">
    <property type="entry name" value="Znf_RING_CS"/>
</dbReference>
<dbReference type="Pfam" id="PF22191">
    <property type="entry name" value="IBR_1"/>
    <property type="match status" value="1"/>
</dbReference>
<evidence type="ECO:0000256" key="10">
    <source>
        <dbReference type="ARBA" id="ARBA00022786"/>
    </source>
</evidence>
<evidence type="ECO:0000313" key="19">
    <source>
        <dbReference type="EMBL" id="KAH3668198.1"/>
    </source>
</evidence>
<protein>
    <recommendedName>
        <fullName evidence="4">RBR-type E3 ubiquitin transferase</fullName>
        <ecNumber evidence="4">2.3.2.31</ecNumber>
    </recommendedName>
</protein>
<reference evidence="19" key="1">
    <citation type="journal article" date="2021" name="Open Biol.">
        <title>Shared evolutionary footprints suggest mitochondrial oxidative damage underlies multiple complex I losses in fungi.</title>
        <authorList>
            <person name="Schikora-Tamarit M.A."/>
            <person name="Marcet-Houben M."/>
            <person name="Nosek J."/>
            <person name="Gabaldon T."/>
        </authorList>
    </citation>
    <scope>NUCLEOTIDE SEQUENCE</scope>
    <source>
        <strain evidence="19">CBS6075</strain>
    </source>
</reference>
<dbReference type="GeneID" id="70233919"/>
<dbReference type="PANTHER" id="PTHR11685">
    <property type="entry name" value="RBR FAMILY RING FINGER AND IBR DOMAIN-CONTAINING"/>
    <property type="match status" value="1"/>
</dbReference>
<evidence type="ECO:0000256" key="7">
    <source>
        <dbReference type="ARBA" id="ARBA00022723"/>
    </source>
</evidence>
<dbReference type="Gene3D" id="3.30.40.10">
    <property type="entry name" value="Zinc/RING finger domain, C3HC4 (zinc finger)"/>
    <property type="match status" value="1"/>
</dbReference>
<keyword evidence="13" id="KW-0472">Membrane</keyword>
<dbReference type="GO" id="GO:0016567">
    <property type="term" value="P:protein ubiquitination"/>
    <property type="evidence" value="ECO:0007669"/>
    <property type="project" value="InterPro"/>
</dbReference>
<dbReference type="PROSITE" id="PS50908">
    <property type="entry name" value="RWD"/>
    <property type="match status" value="1"/>
</dbReference>
<dbReference type="Gene3D" id="3.10.110.10">
    <property type="entry name" value="Ubiquitin Conjugating Enzyme"/>
    <property type="match status" value="1"/>
</dbReference>
<keyword evidence="12" id="KW-1133">Transmembrane helix</keyword>
<proteinExistence type="inferred from homology"/>
<keyword evidence="10" id="KW-0833">Ubl conjugation pathway</keyword>
<dbReference type="EC" id="2.3.2.31" evidence="4"/>
<dbReference type="SMART" id="SM00591">
    <property type="entry name" value="RWD"/>
    <property type="match status" value="1"/>
</dbReference>
<dbReference type="OrthoDB" id="1431934at2759"/>
<organism evidence="19 20">
    <name type="scientific">Ogataea philodendri</name>
    <dbReference type="NCBI Taxonomy" id="1378263"/>
    <lineage>
        <taxon>Eukaryota</taxon>
        <taxon>Fungi</taxon>
        <taxon>Dikarya</taxon>
        <taxon>Ascomycota</taxon>
        <taxon>Saccharomycotina</taxon>
        <taxon>Pichiomycetes</taxon>
        <taxon>Pichiales</taxon>
        <taxon>Pichiaceae</taxon>
        <taxon>Ogataea</taxon>
    </lineage>
</organism>